<evidence type="ECO:0000313" key="1">
    <source>
        <dbReference type="EMBL" id="CAH8299648.1"/>
    </source>
</evidence>
<organism evidence="1 2">
    <name type="scientific">Eruca vesicaria subsp. sativa</name>
    <name type="common">Garden rocket</name>
    <name type="synonym">Eruca sativa</name>
    <dbReference type="NCBI Taxonomy" id="29727"/>
    <lineage>
        <taxon>Eukaryota</taxon>
        <taxon>Viridiplantae</taxon>
        <taxon>Streptophyta</taxon>
        <taxon>Embryophyta</taxon>
        <taxon>Tracheophyta</taxon>
        <taxon>Spermatophyta</taxon>
        <taxon>Magnoliopsida</taxon>
        <taxon>eudicotyledons</taxon>
        <taxon>Gunneridae</taxon>
        <taxon>Pentapetalae</taxon>
        <taxon>rosids</taxon>
        <taxon>malvids</taxon>
        <taxon>Brassicales</taxon>
        <taxon>Brassicaceae</taxon>
        <taxon>Brassiceae</taxon>
        <taxon>Eruca</taxon>
    </lineage>
</organism>
<evidence type="ECO:0000313" key="2">
    <source>
        <dbReference type="Proteomes" id="UP001642260"/>
    </source>
</evidence>
<sequence length="151" mass="17223">MEMKRKEREPENPSLFYLNLYLNISKFPNASQSLNDSSFDNTRTRVSLFDFPNRKQNIQPLFKKIRYSPEHGCIVMNTEESPSPTSTSFLRDLSPRLVRGNGNANIPEIYTKDLVSTIGSRDHYSADLVPNFGENSSSINDSKDWGLDLSL</sequence>
<name>A0ABC8ITG1_ERUVS</name>
<comment type="caution">
    <text evidence="1">The sequence shown here is derived from an EMBL/GenBank/DDBJ whole genome shotgun (WGS) entry which is preliminary data.</text>
</comment>
<reference evidence="1 2" key="1">
    <citation type="submission" date="2022-03" db="EMBL/GenBank/DDBJ databases">
        <authorList>
            <person name="Macdonald S."/>
            <person name="Ahmed S."/>
            <person name="Newling K."/>
        </authorList>
    </citation>
    <scope>NUCLEOTIDE SEQUENCE [LARGE SCALE GENOMIC DNA]</scope>
</reference>
<dbReference type="Proteomes" id="UP001642260">
    <property type="component" value="Unassembled WGS sequence"/>
</dbReference>
<keyword evidence="2" id="KW-1185">Reference proteome</keyword>
<dbReference type="AlphaFoldDB" id="A0ABC8ITG1"/>
<proteinExistence type="predicted"/>
<dbReference type="EMBL" id="CAKOAT010052933">
    <property type="protein sequence ID" value="CAH8299648.1"/>
    <property type="molecule type" value="Genomic_DNA"/>
</dbReference>
<gene>
    <name evidence="1" type="ORF">ERUC_LOCUS2596</name>
</gene>
<accession>A0ABC8ITG1</accession>
<protein>
    <submittedName>
        <fullName evidence="1">Uncharacterized protein</fullName>
    </submittedName>
</protein>